<evidence type="ECO:0000313" key="2">
    <source>
        <dbReference type="Proteomes" id="UP000095210"/>
    </source>
</evidence>
<gene>
    <name evidence="1" type="ORF">TL08_15660</name>
</gene>
<dbReference type="EMBL" id="CP014859">
    <property type="protein sequence ID" value="AOS63941.1"/>
    <property type="molecule type" value="Genomic_DNA"/>
</dbReference>
<sequence>MTSLPTLGVVTIGQTPRVDLTPELTAVLPPCRLVEHGALDGLSTEEIAALAPRPGEHAVTSRLRDGGSAVFGHDQSLGLVAAAIRRAEDDGADLVLLACSGSFVGLEHRKPLLLVEQLAHHAVAGLGPELRIGIVRPLAAQLSDAGEAWARTLGRAVAAVDVAAPYSDGQAASAAAAARIADSTDVIILDCMGFDEPMRRAAAEASGRTVLLVRGLAARVTAEFVAGIGY</sequence>
<protein>
    <submittedName>
        <fullName evidence="1">AroM protein</fullName>
    </submittedName>
</protein>
<dbReference type="AlphaFoldDB" id="A0AAC9HRK3"/>
<accession>A0AAC9HRK3</accession>
<dbReference type="KEGG" id="ahm:TL08_15660"/>
<proteinExistence type="predicted"/>
<dbReference type="RefSeq" id="WP_069849930.1">
    <property type="nucleotide sequence ID" value="NZ_CP014859.1"/>
</dbReference>
<dbReference type="InterPro" id="IPR010843">
    <property type="entry name" value="Uncharacterised_AroM"/>
</dbReference>
<dbReference type="Pfam" id="PF07302">
    <property type="entry name" value="AroM"/>
    <property type="match status" value="1"/>
</dbReference>
<name>A0AAC9HRK3_9PSEU</name>
<evidence type="ECO:0000313" key="1">
    <source>
        <dbReference type="EMBL" id="AOS63941.1"/>
    </source>
</evidence>
<dbReference type="Proteomes" id="UP000095210">
    <property type="component" value="Chromosome"/>
</dbReference>
<keyword evidence="2" id="KW-1185">Reference proteome</keyword>
<reference evidence="2" key="1">
    <citation type="submission" date="2016-03" db="EMBL/GenBank/DDBJ databases">
        <title>Complete genome sequence of the type strain Actinoalloteichus hymeniacidonis DSM 45092.</title>
        <authorList>
            <person name="Schaffert L."/>
            <person name="Albersmeier A."/>
            <person name="Winkler A."/>
            <person name="Kalinowski J."/>
            <person name="Zotchev S."/>
            <person name="Ruckert C."/>
        </authorList>
    </citation>
    <scope>NUCLEOTIDE SEQUENCE [LARGE SCALE GENOMIC DNA]</scope>
    <source>
        <strain evidence="2">HPA177(T) (DSM 45092(T))</strain>
    </source>
</reference>
<organism evidence="1 2">
    <name type="scientific">Actinoalloteichus hymeniacidonis</name>
    <dbReference type="NCBI Taxonomy" id="340345"/>
    <lineage>
        <taxon>Bacteria</taxon>
        <taxon>Bacillati</taxon>
        <taxon>Actinomycetota</taxon>
        <taxon>Actinomycetes</taxon>
        <taxon>Pseudonocardiales</taxon>
        <taxon>Pseudonocardiaceae</taxon>
        <taxon>Actinoalloteichus</taxon>
    </lineage>
</organism>